<dbReference type="Proteomes" id="UP000183832">
    <property type="component" value="Unassembled WGS sequence"/>
</dbReference>
<dbReference type="AlphaFoldDB" id="A0A1J1IY91"/>
<accession>A0A1J1IY91</accession>
<dbReference type="OrthoDB" id="63112at2759"/>
<reference evidence="1 2" key="1">
    <citation type="submission" date="2015-04" db="EMBL/GenBank/DDBJ databases">
        <authorList>
            <person name="Syromyatnikov M.Y."/>
            <person name="Popov V.N."/>
        </authorList>
    </citation>
    <scope>NUCLEOTIDE SEQUENCE [LARGE SCALE GENOMIC DNA]</scope>
</reference>
<sequence>MPKVRQPEKLENLALKNSAEWLCVTGEKMMPMMSEATKLDHKLAIEKLNTIIEISHDLFERFVPFYLYKPLTDEVIKGISKLVDKCKEAIEFKANIAKFLAQINVALSLAQALISIKLRVIDFDQMPKMLRSAFYIQLTKMSGLEWLSLGSVSGGWKTFDMEQMLVDGLSNMSHLLHLCLNYDCTDKVLETLVKSCPRLMSLDITNSKNINNSSVDILVDLKNLRAVQLYRTSVTMEGYINILLHLPELRDVGRYDEIGRCLEYINDYYPTYGNFKLETFVSNHATTKQIQILCEKCLNIKSISLFHNVLFLDLMTIIGLNELNKLKLLSCDFFADQIRDVLEVKGCNITTLNLEHVDEIDMNALIYIHFTVLSRPQNACAV</sequence>
<dbReference type="EMBL" id="CVRI01000061">
    <property type="protein sequence ID" value="CRL04110.1"/>
    <property type="molecule type" value="Genomic_DNA"/>
</dbReference>
<evidence type="ECO:0000313" key="2">
    <source>
        <dbReference type="Proteomes" id="UP000183832"/>
    </source>
</evidence>
<dbReference type="Gene3D" id="3.80.10.10">
    <property type="entry name" value="Ribonuclease Inhibitor"/>
    <property type="match status" value="1"/>
</dbReference>
<keyword evidence="2" id="KW-1185">Reference proteome</keyword>
<dbReference type="InterPro" id="IPR032675">
    <property type="entry name" value="LRR_dom_sf"/>
</dbReference>
<proteinExistence type="predicted"/>
<evidence type="ECO:0000313" key="1">
    <source>
        <dbReference type="EMBL" id="CRL04110.1"/>
    </source>
</evidence>
<protein>
    <submittedName>
        <fullName evidence="1">CLUMA_CG017223, isoform A</fullName>
    </submittedName>
</protein>
<dbReference type="STRING" id="568069.A0A1J1IY91"/>
<dbReference type="SUPFAM" id="SSF52047">
    <property type="entry name" value="RNI-like"/>
    <property type="match status" value="1"/>
</dbReference>
<organism evidence="1 2">
    <name type="scientific">Clunio marinus</name>
    <dbReference type="NCBI Taxonomy" id="568069"/>
    <lineage>
        <taxon>Eukaryota</taxon>
        <taxon>Metazoa</taxon>
        <taxon>Ecdysozoa</taxon>
        <taxon>Arthropoda</taxon>
        <taxon>Hexapoda</taxon>
        <taxon>Insecta</taxon>
        <taxon>Pterygota</taxon>
        <taxon>Neoptera</taxon>
        <taxon>Endopterygota</taxon>
        <taxon>Diptera</taxon>
        <taxon>Nematocera</taxon>
        <taxon>Chironomoidea</taxon>
        <taxon>Chironomidae</taxon>
        <taxon>Clunio</taxon>
    </lineage>
</organism>
<name>A0A1J1IY91_9DIPT</name>
<gene>
    <name evidence="1" type="ORF">CLUMA_CG017223</name>
</gene>